<evidence type="ECO:0000313" key="5">
    <source>
        <dbReference type="Proteomes" id="UP000317078"/>
    </source>
</evidence>
<dbReference type="InterPro" id="IPR023346">
    <property type="entry name" value="Lysozyme-like_dom_sf"/>
</dbReference>
<dbReference type="OrthoDB" id="8277605at2"/>
<dbReference type="AlphaFoldDB" id="A0A502F9C5"/>
<dbReference type="SUPFAM" id="SSF53955">
    <property type="entry name" value="Lysozyme-like"/>
    <property type="match status" value="1"/>
</dbReference>
<name>A0A502F9C5_9PROT</name>
<dbReference type="Pfam" id="PF01464">
    <property type="entry name" value="SLT"/>
    <property type="match status" value="1"/>
</dbReference>
<evidence type="ECO:0000259" key="3">
    <source>
        <dbReference type="Pfam" id="PF01464"/>
    </source>
</evidence>
<sequence>MPCIFGDVPAIFGDCKISSGELTCPSRATFGSEQNVGAHYPTSPHQRAQPVSALTVTAFLALAPACGVAPAEVPMLAAIVATESSFHPYSVHVNEAGRSVASRRFGSVQEATAYVDALIAQGVTNIDMGATQLNLRAGHLQKRGLPPSAAFDPCTAARIGIEVLAECFGRAPAVLPEQDRLDASLHCYNSGRFTPNGYADRVRVNFERRILPALRARNTLATEEAPSLPSPPAATATPTQRPTATVLRPGTGRELTFNR</sequence>
<organism evidence="4 5">
    <name type="scientific">Muricoccus nepalensis</name>
    <dbReference type="NCBI Taxonomy" id="1854500"/>
    <lineage>
        <taxon>Bacteria</taxon>
        <taxon>Pseudomonadati</taxon>
        <taxon>Pseudomonadota</taxon>
        <taxon>Alphaproteobacteria</taxon>
        <taxon>Acetobacterales</taxon>
        <taxon>Roseomonadaceae</taxon>
        <taxon>Muricoccus</taxon>
    </lineage>
</organism>
<proteinExistence type="inferred from homology"/>
<dbReference type="Gene3D" id="1.10.530.10">
    <property type="match status" value="1"/>
</dbReference>
<gene>
    <name evidence="4" type="ORF">EAH89_25570</name>
</gene>
<dbReference type="InterPro" id="IPR008258">
    <property type="entry name" value="Transglycosylase_SLT_dom_1"/>
</dbReference>
<dbReference type="EMBL" id="RCZP01000043">
    <property type="protein sequence ID" value="TPG45995.1"/>
    <property type="molecule type" value="Genomic_DNA"/>
</dbReference>
<feature type="region of interest" description="Disordered" evidence="2">
    <location>
        <begin position="221"/>
        <end position="259"/>
    </location>
</feature>
<evidence type="ECO:0000313" key="4">
    <source>
        <dbReference type="EMBL" id="TPG45995.1"/>
    </source>
</evidence>
<evidence type="ECO:0000256" key="2">
    <source>
        <dbReference type="SAM" id="MobiDB-lite"/>
    </source>
</evidence>
<protein>
    <recommendedName>
        <fullName evidence="3">Transglycosylase SLT domain-containing protein</fullName>
    </recommendedName>
</protein>
<dbReference type="Proteomes" id="UP000317078">
    <property type="component" value="Unassembled WGS sequence"/>
</dbReference>
<comment type="similarity">
    <text evidence="1">Belongs to the virb1 family.</text>
</comment>
<accession>A0A502F9C5</accession>
<evidence type="ECO:0000256" key="1">
    <source>
        <dbReference type="ARBA" id="ARBA00009387"/>
    </source>
</evidence>
<keyword evidence="5" id="KW-1185">Reference proteome</keyword>
<comment type="caution">
    <text evidence="4">The sequence shown here is derived from an EMBL/GenBank/DDBJ whole genome shotgun (WGS) entry which is preliminary data.</text>
</comment>
<feature type="compositionally biased region" description="Low complexity" evidence="2">
    <location>
        <begin position="221"/>
        <end position="245"/>
    </location>
</feature>
<reference evidence="4 5" key="1">
    <citation type="journal article" date="2019" name="Environ. Microbiol.">
        <title>Species interactions and distinct microbial communities in high Arctic permafrost affected cryosols are associated with the CH4 and CO2 gas fluxes.</title>
        <authorList>
            <person name="Altshuler I."/>
            <person name="Hamel J."/>
            <person name="Turney S."/>
            <person name="Magnuson E."/>
            <person name="Levesque R."/>
            <person name="Greer C."/>
            <person name="Whyte L.G."/>
        </authorList>
    </citation>
    <scope>NUCLEOTIDE SEQUENCE [LARGE SCALE GENOMIC DNA]</scope>
    <source>
        <strain evidence="4 5">S9.3B</strain>
    </source>
</reference>
<feature type="domain" description="Transglycosylase SLT" evidence="3">
    <location>
        <begin position="73"/>
        <end position="194"/>
    </location>
</feature>